<proteinExistence type="predicted"/>
<feature type="domain" description="HTH myb-type" evidence="3">
    <location>
        <begin position="391"/>
        <end position="445"/>
    </location>
</feature>
<dbReference type="HOGENOM" id="CLU_591045_0_0_1"/>
<dbReference type="KEGG" id="cme:CYME_CME134C"/>
<dbReference type="OrthoDB" id="21357at2759"/>
<dbReference type="Gene3D" id="1.10.10.60">
    <property type="entry name" value="Homeodomain-like"/>
    <property type="match status" value="1"/>
</dbReference>
<evidence type="ECO:0000313" key="4">
    <source>
        <dbReference type="EMBL" id="BAM79351.1"/>
    </source>
</evidence>
<dbReference type="InterPro" id="IPR017930">
    <property type="entry name" value="Myb_dom"/>
</dbReference>
<dbReference type="PROSITE" id="PS50090">
    <property type="entry name" value="MYB_LIKE"/>
    <property type="match status" value="1"/>
</dbReference>
<protein>
    <submittedName>
        <fullName evidence="4">Uncharacterized protein</fullName>
    </submittedName>
</protein>
<dbReference type="Proteomes" id="UP000007014">
    <property type="component" value="Chromosome 5"/>
</dbReference>
<evidence type="ECO:0000256" key="1">
    <source>
        <dbReference type="SAM" id="MobiDB-lite"/>
    </source>
</evidence>
<sequence>MRMEPGLVYARAPYAGSAGGPGSIWLTQPHQPEAQTPSQIPVFSRLQASALAGSMSSLNSRGFMEIHLPGDAVHPHLEPCAERLPRCAETLPFGFAASGTPESRYGAQHSEVFVEGSRHGLLQLSGLQHQYDPRIPAGSAAESTVAALVREVRSLRERVESLESSFCYSALRQQTRTHEASAAPRCATYSAYVTQQAEPATPVRNRAFDVQSLQSEKSSSPSSIKSGLDKAPGPQTRTARSQYIFECVAEHALRTPDGHSDFARGVAHSVARLDNEQWNRDSALYGISNPANTTSSNDTATHERRPIPEATERQTIREAGLRVEIPDACALARSRPCHGISHAAVSFKHIASYAGSHASNVATSGALPGELQSVQCTTAAREKSTSVDPKHKMRRHSVWSEEEDCMFRRAYATFGCKWNRIKSFLPNKTRQQVQSHGTYLIKRGVIRKFNSRSWTRRQPSEAA</sequence>
<organism evidence="4 5">
    <name type="scientific">Cyanidioschyzon merolae (strain NIES-3377 / 10D)</name>
    <name type="common">Unicellular red alga</name>
    <dbReference type="NCBI Taxonomy" id="280699"/>
    <lineage>
        <taxon>Eukaryota</taxon>
        <taxon>Rhodophyta</taxon>
        <taxon>Bangiophyceae</taxon>
        <taxon>Cyanidiales</taxon>
        <taxon>Cyanidiaceae</taxon>
        <taxon>Cyanidioschyzon</taxon>
    </lineage>
</organism>
<dbReference type="PROSITE" id="PS51294">
    <property type="entry name" value="HTH_MYB"/>
    <property type="match status" value="1"/>
</dbReference>
<feature type="domain" description="Myb-like" evidence="2">
    <location>
        <begin position="391"/>
        <end position="441"/>
    </location>
</feature>
<dbReference type="InterPro" id="IPR009057">
    <property type="entry name" value="Homeodomain-like_sf"/>
</dbReference>
<dbReference type="AlphaFoldDB" id="M1UPK2"/>
<accession>M1UPK2</accession>
<keyword evidence="5" id="KW-1185">Reference proteome</keyword>
<evidence type="ECO:0000259" key="2">
    <source>
        <dbReference type="PROSITE" id="PS50090"/>
    </source>
</evidence>
<dbReference type="InterPro" id="IPR001005">
    <property type="entry name" value="SANT/Myb"/>
</dbReference>
<dbReference type="SUPFAM" id="SSF46689">
    <property type="entry name" value="Homeodomain-like"/>
    <property type="match status" value="1"/>
</dbReference>
<evidence type="ECO:0000313" key="5">
    <source>
        <dbReference type="Proteomes" id="UP000007014"/>
    </source>
</evidence>
<dbReference type="CDD" id="cd00167">
    <property type="entry name" value="SANT"/>
    <property type="match status" value="1"/>
</dbReference>
<dbReference type="Gramene" id="CME134CT">
    <property type="protein sequence ID" value="CME134CT"/>
    <property type="gene ID" value="CME134C"/>
</dbReference>
<dbReference type="Pfam" id="PF00249">
    <property type="entry name" value="Myb_DNA-binding"/>
    <property type="match status" value="1"/>
</dbReference>
<name>M1UPK2_CYAM1</name>
<gene>
    <name evidence="4" type="ORF">CYME_CME134C</name>
</gene>
<dbReference type="RefSeq" id="XP_005535637.1">
    <property type="nucleotide sequence ID" value="XM_005535580.1"/>
</dbReference>
<feature type="compositionally biased region" description="Low complexity" evidence="1">
    <location>
        <begin position="212"/>
        <end position="226"/>
    </location>
</feature>
<feature type="region of interest" description="Disordered" evidence="1">
    <location>
        <begin position="211"/>
        <end position="236"/>
    </location>
</feature>
<evidence type="ECO:0000259" key="3">
    <source>
        <dbReference type="PROSITE" id="PS51294"/>
    </source>
</evidence>
<dbReference type="SMART" id="SM00717">
    <property type="entry name" value="SANT"/>
    <property type="match status" value="1"/>
</dbReference>
<dbReference type="EMBL" id="AP006487">
    <property type="protein sequence ID" value="BAM79351.1"/>
    <property type="molecule type" value="Genomic_DNA"/>
</dbReference>
<dbReference type="GeneID" id="16992894"/>
<reference evidence="4 5" key="1">
    <citation type="journal article" date="2004" name="Nature">
        <title>Genome sequence of the ultrasmall unicellular red alga Cyanidioschyzon merolae 10D.</title>
        <authorList>
            <person name="Matsuzaki M."/>
            <person name="Misumi O."/>
            <person name="Shin-i T."/>
            <person name="Maruyama S."/>
            <person name="Takahara M."/>
            <person name="Miyagishima S."/>
            <person name="Mori T."/>
            <person name="Nishida K."/>
            <person name="Yagisawa F."/>
            <person name="Nishida K."/>
            <person name="Yoshida Y."/>
            <person name="Nishimura Y."/>
            <person name="Nakao S."/>
            <person name="Kobayashi T."/>
            <person name="Momoyama Y."/>
            <person name="Higashiyama T."/>
            <person name="Minoda A."/>
            <person name="Sano M."/>
            <person name="Nomoto H."/>
            <person name="Oishi K."/>
            <person name="Hayashi H."/>
            <person name="Ohta F."/>
            <person name="Nishizaka S."/>
            <person name="Haga S."/>
            <person name="Miura S."/>
            <person name="Morishita T."/>
            <person name="Kabeya Y."/>
            <person name="Terasawa K."/>
            <person name="Suzuki Y."/>
            <person name="Ishii Y."/>
            <person name="Asakawa S."/>
            <person name="Takano H."/>
            <person name="Ohta N."/>
            <person name="Kuroiwa H."/>
            <person name="Tanaka K."/>
            <person name="Shimizu N."/>
            <person name="Sugano S."/>
            <person name="Sato N."/>
            <person name="Nozaki H."/>
            <person name="Ogasawara N."/>
            <person name="Kohara Y."/>
            <person name="Kuroiwa T."/>
        </authorList>
    </citation>
    <scope>NUCLEOTIDE SEQUENCE [LARGE SCALE GENOMIC DNA]</scope>
    <source>
        <strain evidence="4 5">10D</strain>
    </source>
</reference>
<reference evidence="4 5" key="2">
    <citation type="journal article" date="2007" name="BMC Biol.">
        <title>A 100%-complete sequence reveals unusually simple genomic features in the hot-spring red alga Cyanidioschyzon merolae.</title>
        <authorList>
            <person name="Nozaki H."/>
            <person name="Takano H."/>
            <person name="Misumi O."/>
            <person name="Terasawa K."/>
            <person name="Matsuzaki M."/>
            <person name="Maruyama S."/>
            <person name="Nishida K."/>
            <person name="Yagisawa F."/>
            <person name="Yoshida Y."/>
            <person name="Fujiwara T."/>
            <person name="Takio S."/>
            <person name="Tamura K."/>
            <person name="Chung S.J."/>
            <person name="Nakamura S."/>
            <person name="Kuroiwa H."/>
            <person name="Tanaka K."/>
            <person name="Sato N."/>
            <person name="Kuroiwa T."/>
        </authorList>
    </citation>
    <scope>NUCLEOTIDE SEQUENCE [LARGE SCALE GENOMIC DNA]</scope>
    <source>
        <strain evidence="4 5">10D</strain>
    </source>
</reference>